<evidence type="ECO:0008006" key="4">
    <source>
        <dbReference type="Google" id="ProtNLM"/>
    </source>
</evidence>
<feature type="non-terminal residue" evidence="2">
    <location>
        <position position="1"/>
    </location>
</feature>
<keyword evidence="1" id="KW-0812">Transmembrane</keyword>
<evidence type="ECO:0000313" key="2">
    <source>
        <dbReference type="EMBL" id="PYE12660.1"/>
    </source>
</evidence>
<comment type="caution">
    <text evidence="2">The sequence shown here is derived from an EMBL/GenBank/DDBJ whole genome shotgun (WGS) entry which is preliminary data.</text>
</comment>
<evidence type="ECO:0000313" key="3">
    <source>
        <dbReference type="Proteomes" id="UP000247772"/>
    </source>
</evidence>
<dbReference type="AlphaFoldDB" id="A0A2V4UAD3"/>
<feature type="transmembrane region" description="Helical" evidence="1">
    <location>
        <begin position="6"/>
        <end position="23"/>
    </location>
</feature>
<keyword evidence="1" id="KW-0472">Membrane</keyword>
<organism evidence="2 3">
    <name type="scientific">Paraburkholderia silvatlantica</name>
    <dbReference type="NCBI Taxonomy" id="321895"/>
    <lineage>
        <taxon>Bacteria</taxon>
        <taxon>Pseudomonadati</taxon>
        <taxon>Pseudomonadota</taxon>
        <taxon>Betaproteobacteria</taxon>
        <taxon>Burkholderiales</taxon>
        <taxon>Burkholderiaceae</taxon>
        <taxon>Paraburkholderia</taxon>
    </lineage>
</organism>
<evidence type="ECO:0000256" key="1">
    <source>
        <dbReference type="SAM" id="Phobius"/>
    </source>
</evidence>
<dbReference type="Proteomes" id="UP000247772">
    <property type="component" value="Unassembled WGS sequence"/>
</dbReference>
<sequence length="44" mass="5029">GWDMLVVALVSLVFYYWGVNSGYRSPYLAEREEHDEVLEGIGAH</sequence>
<gene>
    <name evidence="2" type="ORF">C7410_1541</name>
</gene>
<dbReference type="EMBL" id="QJSQ01000054">
    <property type="protein sequence ID" value="PYE12660.1"/>
    <property type="molecule type" value="Genomic_DNA"/>
</dbReference>
<protein>
    <recommendedName>
        <fullName evidence="4">Ammonium transporter</fullName>
    </recommendedName>
</protein>
<reference evidence="2 3" key="1">
    <citation type="submission" date="2018-06" db="EMBL/GenBank/DDBJ databases">
        <title>Genomic Encyclopedia of Type Strains, Phase IV (KMG-V): Genome sequencing to study the core and pangenomes of soil and plant-associated prokaryotes.</title>
        <authorList>
            <person name="Whitman W."/>
        </authorList>
    </citation>
    <scope>NUCLEOTIDE SEQUENCE [LARGE SCALE GENOMIC DNA]</scope>
    <source>
        <strain evidence="2 3">SRCL-318</strain>
    </source>
</reference>
<keyword evidence="1" id="KW-1133">Transmembrane helix</keyword>
<proteinExistence type="predicted"/>
<name>A0A2V4UAD3_9BURK</name>
<accession>A0A2V4UAD3</accession>